<dbReference type="PRINTS" id="PR00133">
    <property type="entry name" value="GLHYDRLASE3"/>
</dbReference>
<sequence length="853" mass="93210">MRSLFLSLLLHLFAVSAANAEEFKIPRACSSEKSRGLPFCDVSLPLEIRVDDLIGRLSLSEKALMLTARESPKGDVPRLDVPEYDWGLNCVHGVQSRCGTNCPTSFPAPVNQGASFNSDLWRDMAGVIGREARALWLEGVGENHEDNLPHIGLNCWSPNININRDPRWGRNMEVASECPHLNGLYGAIYSRALQEGEDPRYLQVAVTLKHWAAYSLDKWKDFKRETFDANVTRHDLADTYFPAFKRSVREGKAAGVMCSYNRINGVPACASRFLSRVLREAWHFDGYVTSDTSAVEWFVTHHNFSATYEDAVAASLSAGTDVCSGTSYEGHMEEAVSKGIARASDVDVALRHALMIRFRLGLFDDPSKQPYWHVAPSEVSSEKARALSLQMAVESLVMLQNGHGEGRAAKSDGGKPVLPLEKGTTVAVLGCHADAREAMIGNYNGEICRGRTYDCVESPREALTRQNIGGRVVGTAGVRVSSAASDSERADALGAVDEADAVVIFAGLDTSIEDENLDRESLRLPAEQEKFIEDAVAKASSQGKGVTLVLFNGGAVDVSFLKNREGVAVIEAFYPGVYGAAAVASVLFGDESPSGRMPVTTFEENFAETVSMASMRMAADKKSGYPGRTYRYFEGKPLWPFGFGLSYASFSLKWHGGAQGCNGVRRQDGALLMRADRADDFAHESSDQRVHCIVTVRNKSKSRSRKDKSQQGWREEKGVKAVLSAFVEPREVSIPPEWDVSEVHLARRQLRGFRKTTKLRGGEEGVVSLSFPISSFSATAPNGDVVVLPGLYALVLEDGSGDQGEHVLEETVRIAGDAPLVLEPFPDFEETPGGHGMPEKERQNEIVDAILLS</sequence>
<dbReference type="Pfam" id="PF00933">
    <property type="entry name" value="Glyco_hydro_3"/>
    <property type="match status" value="1"/>
</dbReference>
<dbReference type="InterPro" id="IPR013783">
    <property type="entry name" value="Ig-like_fold"/>
</dbReference>
<keyword evidence="1 4" id="KW-0732">Signal</keyword>
<reference evidence="7" key="1">
    <citation type="submission" date="2014-11" db="EMBL/GenBank/DDBJ databases">
        <authorList>
            <person name="Otto D Thomas"/>
            <person name="Naeem Raeece"/>
        </authorList>
    </citation>
    <scope>NUCLEOTIDE SEQUENCE</scope>
</reference>
<accession>A0A0G4IEP3</accession>
<evidence type="ECO:0000256" key="2">
    <source>
        <dbReference type="ARBA" id="ARBA00022801"/>
    </source>
</evidence>
<dbReference type="PANTHER" id="PTHR42721:SF41">
    <property type="entry name" value="GLYCOSIDE HYDROLASE FAMILY 3 C-TERMINAL DOMAIN-CONTAINING PROTEIN"/>
    <property type="match status" value="1"/>
</dbReference>
<dbReference type="SUPFAM" id="SSF51445">
    <property type="entry name" value="(Trans)glycosidases"/>
    <property type="match status" value="1"/>
</dbReference>
<evidence type="ECO:0000259" key="6">
    <source>
        <dbReference type="Pfam" id="PF01915"/>
    </source>
</evidence>
<dbReference type="InterPro" id="IPR036881">
    <property type="entry name" value="Glyco_hydro_3_C_sf"/>
</dbReference>
<keyword evidence="3" id="KW-0326">Glycosidase</keyword>
<dbReference type="GO" id="GO:0046556">
    <property type="term" value="F:alpha-L-arabinofuranosidase activity"/>
    <property type="evidence" value="ECO:0007669"/>
    <property type="project" value="TreeGrafter"/>
</dbReference>
<dbReference type="PhylomeDB" id="A0A0G4IEP3"/>
<dbReference type="Gene3D" id="3.40.50.1700">
    <property type="entry name" value="Glycoside hydrolase family 3 C-terminal domain"/>
    <property type="match status" value="1"/>
</dbReference>
<dbReference type="InterPro" id="IPR036962">
    <property type="entry name" value="Glyco_hydro_3_N_sf"/>
</dbReference>
<dbReference type="InterPro" id="IPR017853">
    <property type="entry name" value="GH"/>
</dbReference>
<evidence type="ECO:0000256" key="1">
    <source>
        <dbReference type="ARBA" id="ARBA00022729"/>
    </source>
</evidence>
<dbReference type="InterPro" id="IPR044993">
    <property type="entry name" value="BXL"/>
</dbReference>
<keyword evidence="2" id="KW-0378">Hydrolase</keyword>
<dbReference type="VEuPathDB" id="CryptoDB:Cvel_13772"/>
<dbReference type="FunFam" id="3.20.20.300:FF:000015">
    <property type="entry name" value="Glycoside hydrolase, putative"/>
    <property type="match status" value="1"/>
</dbReference>
<dbReference type="AlphaFoldDB" id="A0A0G4IEP3"/>
<feature type="chain" id="PRO_5005192500" description="Fibronectin type III-like domain-containing protein" evidence="4">
    <location>
        <begin position="21"/>
        <end position="853"/>
    </location>
</feature>
<feature type="domain" description="Glycoside hydrolase family 3 C-terminal" evidence="6">
    <location>
        <begin position="416"/>
        <end position="647"/>
    </location>
</feature>
<dbReference type="Gene3D" id="3.20.20.300">
    <property type="entry name" value="Glycoside hydrolase, family 3, N-terminal domain"/>
    <property type="match status" value="1"/>
</dbReference>
<evidence type="ECO:0000256" key="4">
    <source>
        <dbReference type="SAM" id="SignalP"/>
    </source>
</evidence>
<organism evidence="7">
    <name type="scientific">Chromera velia CCMP2878</name>
    <dbReference type="NCBI Taxonomy" id="1169474"/>
    <lineage>
        <taxon>Eukaryota</taxon>
        <taxon>Sar</taxon>
        <taxon>Alveolata</taxon>
        <taxon>Colpodellida</taxon>
        <taxon>Chromeraceae</taxon>
        <taxon>Chromera</taxon>
    </lineage>
</organism>
<evidence type="ECO:0000259" key="5">
    <source>
        <dbReference type="Pfam" id="PF00933"/>
    </source>
</evidence>
<dbReference type="Gene3D" id="2.60.40.10">
    <property type="entry name" value="Immunoglobulins"/>
    <property type="match status" value="1"/>
</dbReference>
<dbReference type="GO" id="GO:0031222">
    <property type="term" value="P:arabinan catabolic process"/>
    <property type="evidence" value="ECO:0007669"/>
    <property type="project" value="TreeGrafter"/>
</dbReference>
<evidence type="ECO:0008006" key="8">
    <source>
        <dbReference type="Google" id="ProtNLM"/>
    </source>
</evidence>
<dbReference type="EMBL" id="CDMZ01005903">
    <property type="protein sequence ID" value="CEM55714.1"/>
    <property type="molecule type" value="Genomic_DNA"/>
</dbReference>
<evidence type="ECO:0000256" key="3">
    <source>
        <dbReference type="ARBA" id="ARBA00023295"/>
    </source>
</evidence>
<evidence type="ECO:0000313" key="7">
    <source>
        <dbReference type="EMBL" id="CEM55714.1"/>
    </source>
</evidence>
<name>A0A0G4IEP3_9ALVE</name>
<gene>
    <name evidence="7" type="ORF">Cvel_13772</name>
</gene>
<dbReference type="PANTHER" id="PTHR42721">
    <property type="entry name" value="SUGAR HYDROLASE-RELATED"/>
    <property type="match status" value="1"/>
</dbReference>
<dbReference type="GO" id="GO:0045493">
    <property type="term" value="P:xylan catabolic process"/>
    <property type="evidence" value="ECO:0007669"/>
    <property type="project" value="InterPro"/>
</dbReference>
<dbReference type="SUPFAM" id="SSF52279">
    <property type="entry name" value="Beta-D-glucan exohydrolase, C-terminal domain"/>
    <property type="match status" value="1"/>
</dbReference>
<dbReference type="InterPro" id="IPR002772">
    <property type="entry name" value="Glyco_hydro_3_C"/>
</dbReference>
<proteinExistence type="predicted"/>
<dbReference type="InterPro" id="IPR001764">
    <property type="entry name" value="Glyco_hydro_3_N"/>
</dbReference>
<feature type="signal peptide" evidence="4">
    <location>
        <begin position="1"/>
        <end position="20"/>
    </location>
</feature>
<protein>
    <recommendedName>
        <fullName evidence="8">Fibronectin type III-like domain-containing protein</fullName>
    </recommendedName>
</protein>
<dbReference type="Pfam" id="PF01915">
    <property type="entry name" value="Glyco_hydro_3_C"/>
    <property type="match status" value="1"/>
</dbReference>
<feature type="domain" description="Glycoside hydrolase family 3 N-terminal" evidence="5">
    <location>
        <begin position="86"/>
        <end position="353"/>
    </location>
</feature>
<dbReference type="GO" id="GO:0009044">
    <property type="term" value="F:xylan 1,4-beta-xylosidase activity"/>
    <property type="evidence" value="ECO:0007669"/>
    <property type="project" value="InterPro"/>
</dbReference>